<organism evidence="2 3">
    <name type="scientific">Brunnivagina elsteri CCALA 953</name>
    <dbReference type="NCBI Taxonomy" id="987040"/>
    <lineage>
        <taxon>Bacteria</taxon>
        <taxon>Bacillati</taxon>
        <taxon>Cyanobacteriota</taxon>
        <taxon>Cyanophyceae</taxon>
        <taxon>Nostocales</taxon>
        <taxon>Calotrichaceae</taxon>
        <taxon>Brunnivagina</taxon>
    </lineage>
</organism>
<keyword evidence="3" id="KW-1185">Reference proteome</keyword>
<evidence type="ECO:0000313" key="2">
    <source>
        <dbReference type="EMBL" id="PAX49066.1"/>
    </source>
</evidence>
<evidence type="ECO:0000256" key="1">
    <source>
        <dbReference type="SAM" id="MobiDB-lite"/>
    </source>
</evidence>
<sequence length="145" mass="16703">MKHSNQKSLILILILSLLSFPIFPATGLSSAIDSIDKLNSHKLNNNLNSEPEKQQNNSPSEGILISQKQPNAEKKPQRRRFWQGFGFKNREKKPKVKQKKSGFFSRFKIKRSQQQKVKQNQRKQGLFSRFNVSIPLGKEANTNKI</sequence>
<reference evidence="2 3" key="1">
    <citation type="submission" date="2017-08" db="EMBL/GenBank/DDBJ databases">
        <title>Draft genome sequence of filamentous cyanobacterium Calothrix elsteri CCALA 953.</title>
        <authorList>
            <person name="Gagunashvili A.N."/>
            <person name="Elster J."/>
            <person name="Andresson O.S."/>
        </authorList>
    </citation>
    <scope>NUCLEOTIDE SEQUENCE [LARGE SCALE GENOMIC DNA]</scope>
    <source>
        <strain evidence="2 3">CCALA 953</strain>
    </source>
</reference>
<proteinExistence type="predicted"/>
<name>A0A2A2TAT8_9CYAN</name>
<comment type="caution">
    <text evidence="2">The sequence shown here is derived from an EMBL/GenBank/DDBJ whole genome shotgun (WGS) entry which is preliminary data.</text>
</comment>
<protein>
    <submittedName>
        <fullName evidence="2">Uncharacterized protein</fullName>
    </submittedName>
</protein>
<dbReference type="Proteomes" id="UP000218238">
    <property type="component" value="Unassembled WGS sequence"/>
</dbReference>
<accession>A0A2A2TAT8</accession>
<evidence type="ECO:0000313" key="3">
    <source>
        <dbReference type="Proteomes" id="UP000218238"/>
    </source>
</evidence>
<feature type="compositionally biased region" description="Polar residues" evidence="1">
    <location>
        <begin position="54"/>
        <end position="70"/>
    </location>
</feature>
<gene>
    <name evidence="2" type="ORF">CK510_28015</name>
</gene>
<feature type="region of interest" description="Disordered" evidence="1">
    <location>
        <begin position="41"/>
        <end position="104"/>
    </location>
</feature>
<feature type="compositionally biased region" description="Basic residues" evidence="1">
    <location>
        <begin position="90"/>
        <end position="100"/>
    </location>
</feature>
<dbReference type="EMBL" id="NTFS01000543">
    <property type="protein sequence ID" value="PAX49066.1"/>
    <property type="molecule type" value="Genomic_DNA"/>
</dbReference>
<dbReference type="RefSeq" id="WP_095724767.1">
    <property type="nucleotide sequence ID" value="NZ_NTFS01000543.1"/>
</dbReference>
<dbReference type="AlphaFoldDB" id="A0A2A2TAT8"/>